<evidence type="ECO:0008006" key="4">
    <source>
        <dbReference type="Google" id="ProtNLM"/>
    </source>
</evidence>
<dbReference type="AlphaFoldDB" id="A0A549YM91"/>
<name>A0A549YM91_9BACI</name>
<comment type="caution">
    <text evidence="2">The sequence shown here is derived from an EMBL/GenBank/DDBJ whole genome shotgun (WGS) entry which is preliminary data.</text>
</comment>
<organism evidence="2 3">
    <name type="scientific">Lentibacillus cibarius</name>
    <dbReference type="NCBI Taxonomy" id="2583219"/>
    <lineage>
        <taxon>Bacteria</taxon>
        <taxon>Bacillati</taxon>
        <taxon>Bacillota</taxon>
        <taxon>Bacilli</taxon>
        <taxon>Bacillales</taxon>
        <taxon>Bacillaceae</taxon>
        <taxon>Lentibacillus</taxon>
    </lineage>
</organism>
<proteinExistence type="predicted"/>
<keyword evidence="3" id="KW-1185">Reference proteome</keyword>
<keyword evidence="1" id="KW-0732">Signal</keyword>
<protein>
    <recommendedName>
        <fullName evidence="4">VCBS repeat-containing protein</fullName>
    </recommendedName>
</protein>
<dbReference type="EMBL" id="VJMZ01000001">
    <property type="protein sequence ID" value="TRM13001.1"/>
    <property type="molecule type" value="Genomic_DNA"/>
</dbReference>
<reference evidence="2 3" key="1">
    <citation type="submission" date="2019-07" db="EMBL/GenBank/DDBJ databases">
        <title>Genomic analysis of Lentibacillus sp. NKC851-2.</title>
        <authorList>
            <person name="Oh Y.J."/>
        </authorList>
    </citation>
    <scope>NUCLEOTIDE SEQUENCE [LARGE SCALE GENOMIC DNA]</scope>
    <source>
        <strain evidence="2 3">NKC851-2</strain>
    </source>
</reference>
<evidence type="ECO:0000256" key="1">
    <source>
        <dbReference type="SAM" id="SignalP"/>
    </source>
</evidence>
<evidence type="ECO:0000313" key="2">
    <source>
        <dbReference type="EMBL" id="TRM13001.1"/>
    </source>
</evidence>
<dbReference type="RefSeq" id="WP_142791892.1">
    <property type="nucleotide sequence ID" value="NZ_VJMZ01000001.1"/>
</dbReference>
<sequence>MKKIVFLLLATLLLPATMFAEKNNEPSPQQLAIYKEDITGNAEKETIELTGLPFADNTGYYVDTWASLVGNDGKKQEIQFSGGYKPQLLFHDLSHDGVKDILYQSVSEKTSKLHHYQLYTFDSGHLKKMPFPEQKFIKAIFKNNFTVEVQVAPDKDPAVIDVSDHATKYVHQGIYDKNGKLLEKISPMIQSISSVKPVKISEQKGYGLKSEQPISGAYPEERLGTVETLWYFEKGQWVILKTEWMSDDK</sequence>
<dbReference type="Proteomes" id="UP000319280">
    <property type="component" value="Unassembled WGS sequence"/>
</dbReference>
<feature type="chain" id="PRO_5022079477" description="VCBS repeat-containing protein" evidence="1">
    <location>
        <begin position="21"/>
        <end position="249"/>
    </location>
</feature>
<evidence type="ECO:0000313" key="3">
    <source>
        <dbReference type="Proteomes" id="UP000319280"/>
    </source>
</evidence>
<accession>A0A549YM91</accession>
<feature type="signal peptide" evidence="1">
    <location>
        <begin position="1"/>
        <end position="20"/>
    </location>
</feature>
<gene>
    <name evidence="2" type="ORF">FH966_15515</name>
</gene>